<keyword evidence="2" id="KW-1185">Reference proteome</keyword>
<dbReference type="EMBL" id="FNZK01000002">
    <property type="protein sequence ID" value="SEJ02331.1"/>
    <property type="molecule type" value="Genomic_DNA"/>
</dbReference>
<organism evidence="1 2">
    <name type="scientific">Propionispira arboris</name>
    <dbReference type="NCBI Taxonomy" id="84035"/>
    <lineage>
        <taxon>Bacteria</taxon>
        <taxon>Bacillati</taxon>
        <taxon>Bacillota</taxon>
        <taxon>Negativicutes</taxon>
        <taxon>Selenomonadales</taxon>
        <taxon>Selenomonadaceae</taxon>
        <taxon>Propionispira</taxon>
    </lineage>
</organism>
<sequence>MEKFLFVLFGFYLLQTFFAFLQMQHFKKTVKELRVKGIIGIGVKKSKVYKGNVVILVSNKFGQILEAKVMSGFSVFARFKEKKEVCGIHFDELLAVTADKKKEAAMNEALMQIKQQLLVS</sequence>
<proteinExistence type="predicted"/>
<protein>
    <submittedName>
        <fullName evidence="1">Glucitol operon activator protein</fullName>
    </submittedName>
</protein>
<name>A0A1H6VCM3_9FIRM</name>
<accession>A0A1H6VCM3</accession>
<dbReference type="STRING" id="84035.SAMN05660742_102305"/>
<dbReference type="Pfam" id="PF06923">
    <property type="entry name" value="GutM"/>
    <property type="match status" value="1"/>
</dbReference>
<evidence type="ECO:0000313" key="2">
    <source>
        <dbReference type="Proteomes" id="UP000199662"/>
    </source>
</evidence>
<evidence type="ECO:0000313" key="1">
    <source>
        <dbReference type="EMBL" id="SEJ02331.1"/>
    </source>
</evidence>
<dbReference type="RefSeq" id="WP_177177462.1">
    <property type="nucleotide sequence ID" value="NZ_FNZK01000002.1"/>
</dbReference>
<gene>
    <name evidence="1" type="ORF">SAMN05660742_102305</name>
</gene>
<dbReference type="InterPro" id="IPR009693">
    <property type="entry name" value="Glucitol_operon_activator"/>
</dbReference>
<dbReference type="AlphaFoldDB" id="A0A1H6VCM3"/>
<reference evidence="1 2" key="1">
    <citation type="submission" date="2016-10" db="EMBL/GenBank/DDBJ databases">
        <authorList>
            <person name="de Groot N.N."/>
        </authorList>
    </citation>
    <scope>NUCLEOTIDE SEQUENCE [LARGE SCALE GENOMIC DNA]</scope>
    <source>
        <strain evidence="1 2">DSM 2179</strain>
    </source>
</reference>
<dbReference type="Proteomes" id="UP000199662">
    <property type="component" value="Unassembled WGS sequence"/>
</dbReference>